<dbReference type="EMBL" id="CP030840">
    <property type="protein sequence ID" value="AXC14504.1"/>
    <property type="molecule type" value="Genomic_DNA"/>
</dbReference>
<reference evidence="1 2" key="1">
    <citation type="journal article" date="2018" name="Front. Microbiol.">
        <title>Hydrolytic Capabilities as a Key to Environmental Success: Chitinolytic and Cellulolytic Acidobacteria From Acidic Sub-arctic Soils and Boreal Peatlands.</title>
        <authorList>
            <person name="Belova S.E."/>
            <person name="Ravin N.V."/>
            <person name="Pankratov T.A."/>
            <person name="Rakitin A.L."/>
            <person name="Ivanova A.A."/>
            <person name="Beletsky A.V."/>
            <person name="Mardanov A.V."/>
            <person name="Sinninghe Damste J.S."/>
            <person name="Dedysh S.N."/>
        </authorList>
    </citation>
    <scope>NUCLEOTIDE SEQUENCE [LARGE SCALE GENOMIC DNA]</scope>
    <source>
        <strain evidence="1 2">SBC82</strain>
    </source>
</reference>
<sequence length="70" mass="8161">MKRYLYYCPACKLRFQNQNFGYGYPKLDAEGAALCPYCETPMEQTLSETFPAEWIEERPKVQTEDSPPSE</sequence>
<proteinExistence type="predicted"/>
<organism evidence="1 2">
    <name type="scientific">Acidisarcina polymorpha</name>
    <dbReference type="NCBI Taxonomy" id="2211140"/>
    <lineage>
        <taxon>Bacteria</taxon>
        <taxon>Pseudomonadati</taxon>
        <taxon>Acidobacteriota</taxon>
        <taxon>Terriglobia</taxon>
        <taxon>Terriglobales</taxon>
        <taxon>Acidobacteriaceae</taxon>
        <taxon>Acidisarcina</taxon>
    </lineage>
</organism>
<keyword evidence="2" id="KW-1185">Reference proteome</keyword>
<name>A0A2Z5G729_9BACT</name>
<evidence type="ECO:0000313" key="2">
    <source>
        <dbReference type="Proteomes" id="UP000253606"/>
    </source>
</evidence>
<dbReference type="AlphaFoldDB" id="A0A2Z5G729"/>
<gene>
    <name evidence="1" type="ORF">ACPOL_5250</name>
</gene>
<dbReference type="Proteomes" id="UP000253606">
    <property type="component" value="Chromosome"/>
</dbReference>
<protein>
    <submittedName>
        <fullName evidence="1">Uncharacterized protein</fullName>
    </submittedName>
</protein>
<accession>A0A2Z5G729</accession>
<dbReference type="RefSeq" id="WP_114209268.1">
    <property type="nucleotide sequence ID" value="NZ_CP030840.1"/>
</dbReference>
<dbReference type="KEGG" id="abas:ACPOL_5250"/>
<evidence type="ECO:0000313" key="1">
    <source>
        <dbReference type="EMBL" id="AXC14504.1"/>
    </source>
</evidence>